<reference evidence="15" key="1">
    <citation type="journal article" date="2020" name="Stud. Mycol.">
        <title>101 Dothideomycetes genomes: a test case for predicting lifestyles and emergence of pathogens.</title>
        <authorList>
            <person name="Haridas S."/>
            <person name="Albert R."/>
            <person name="Binder M."/>
            <person name="Bloem J."/>
            <person name="Labutti K."/>
            <person name="Salamov A."/>
            <person name="Andreopoulos B."/>
            <person name="Baker S."/>
            <person name="Barry K."/>
            <person name="Bills G."/>
            <person name="Bluhm B."/>
            <person name="Cannon C."/>
            <person name="Castanera R."/>
            <person name="Culley D."/>
            <person name="Daum C."/>
            <person name="Ezra D."/>
            <person name="Gonzalez J."/>
            <person name="Henrissat B."/>
            <person name="Kuo A."/>
            <person name="Liang C."/>
            <person name="Lipzen A."/>
            <person name="Lutzoni F."/>
            <person name="Magnuson J."/>
            <person name="Mondo S."/>
            <person name="Nolan M."/>
            <person name="Ohm R."/>
            <person name="Pangilinan J."/>
            <person name="Park H.-J."/>
            <person name="Ramirez L."/>
            <person name="Alfaro M."/>
            <person name="Sun H."/>
            <person name="Tritt A."/>
            <person name="Yoshinaga Y."/>
            <person name="Zwiers L.-H."/>
            <person name="Turgeon B."/>
            <person name="Goodwin S."/>
            <person name="Spatafora J."/>
            <person name="Crous P."/>
            <person name="Grigoriev I."/>
        </authorList>
    </citation>
    <scope>NUCLEOTIDE SEQUENCE</scope>
    <source>
        <strain evidence="15">CBS 269.34</strain>
    </source>
</reference>
<evidence type="ECO:0000256" key="4">
    <source>
        <dbReference type="ARBA" id="ARBA00022449"/>
    </source>
</evidence>
<keyword evidence="5 12" id="KW-0812">Transmembrane</keyword>
<keyword evidence="3" id="KW-0813">Transport</keyword>
<feature type="compositionally biased region" description="Acidic residues" evidence="11">
    <location>
        <begin position="1013"/>
        <end position="1025"/>
    </location>
</feature>
<evidence type="ECO:0000313" key="15">
    <source>
        <dbReference type="EMBL" id="KAF2490112.1"/>
    </source>
</evidence>
<feature type="compositionally biased region" description="Low complexity" evidence="11">
    <location>
        <begin position="1037"/>
        <end position="1048"/>
    </location>
</feature>
<dbReference type="Pfam" id="PF00999">
    <property type="entry name" value="Na_H_Exchanger"/>
    <property type="match status" value="1"/>
</dbReference>
<dbReference type="EMBL" id="MU004198">
    <property type="protein sequence ID" value="KAF2490112.1"/>
    <property type="molecule type" value="Genomic_DNA"/>
</dbReference>
<dbReference type="InterPro" id="IPR006153">
    <property type="entry name" value="Cation/H_exchanger_TM"/>
</dbReference>
<keyword evidence="9 12" id="KW-0472">Membrane</keyword>
<dbReference type="GO" id="GO:0036376">
    <property type="term" value="P:sodium ion export across plasma membrane"/>
    <property type="evidence" value="ECO:0007669"/>
    <property type="project" value="InterPro"/>
</dbReference>
<evidence type="ECO:0000259" key="14">
    <source>
        <dbReference type="Pfam" id="PF08619"/>
    </source>
</evidence>
<feature type="region of interest" description="Disordered" evidence="11">
    <location>
        <begin position="470"/>
        <end position="696"/>
    </location>
</feature>
<name>A0A6A6QCX4_9PEZI</name>
<dbReference type="AlphaFoldDB" id="A0A6A6QCX4"/>
<feature type="transmembrane region" description="Helical" evidence="12">
    <location>
        <begin position="12"/>
        <end position="29"/>
    </location>
</feature>
<feature type="transmembrane region" description="Helical" evidence="12">
    <location>
        <begin position="36"/>
        <end position="54"/>
    </location>
</feature>
<feature type="compositionally biased region" description="Low complexity" evidence="11">
    <location>
        <begin position="490"/>
        <end position="502"/>
    </location>
</feature>
<feature type="transmembrane region" description="Helical" evidence="12">
    <location>
        <begin position="74"/>
        <end position="90"/>
    </location>
</feature>
<dbReference type="GO" id="GO:0015385">
    <property type="term" value="F:sodium:proton antiporter activity"/>
    <property type="evidence" value="ECO:0007669"/>
    <property type="project" value="InterPro"/>
</dbReference>
<feature type="compositionally biased region" description="Basic residues" evidence="11">
    <location>
        <begin position="1093"/>
        <end position="1105"/>
    </location>
</feature>
<dbReference type="GO" id="GO:0120029">
    <property type="term" value="P:proton export across plasma membrane"/>
    <property type="evidence" value="ECO:0007669"/>
    <property type="project" value="InterPro"/>
</dbReference>
<feature type="transmembrane region" description="Helical" evidence="12">
    <location>
        <begin position="362"/>
        <end position="383"/>
    </location>
</feature>
<keyword evidence="16" id="KW-1185">Reference proteome</keyword>
<feature type="compositionally biased region" description="Basic and acidic residues" evidence="11">
    <location>
        <begin position="654"/>
        <end position="672"/>
    </location>
</feature>
<organism evidence="15 16">
    <name type="scientific">Lophium mytilinum</name>
    <dbReference type="NCBI Taxonomy" id="390894"/>
    <lineage>
        <taxon>Eukaryota</taxon>
        <taxon>Fungi</taxon>
        <taxon>Dikarya</taxon>
        <taxon>Ascomycota</taxon>
        <taxon>Pezizomycotina</taxon>
        <taxon>Dothideomycetes</taxon>
        <taxon>Pleosporomycetidae</taxon>
        <taxon>Mytilinidiales</taxon>
        <taxon>Mytilinidiaceae</taxon>
        <taxon>Lophium</taxon>
    </lineage>
</organism>
<feature type="domain" description="Cation/H+ exchanger transmembrane" evidence="13">
    <location>
        <begin position="26"/>
        <end position="434"/>
    </location>
</feature>
<evidence type="ECO:0000256" key="2">
    <source>
        <dbReference type="ARBA" id="ARBA00005248"/>
    </source>
</evidence>
<evidence type="ECO:0000256" key="6">
    <source>
        <dbReference type="ARBA" id="ARBA00022989"/>
    </source>
</evidence>
<feature type="region of interest" description="Disordered" evidence="11">
    <location>
        <begin position="716"/>
        <end position="781"/>
    </location>
</feature>
<evidence type="ECO:0000256" key="10">
    <source>
        <dbReference type="ARBA" id="ARBA00023201"/>
    </source>
</evidence>
<evidence type="ECO:0000256" key="12">
    <source>
        <dbReference type="SAM" id="Phobius"/>
    </source>
</evidence>
<feature type="domain" description="Alkali metal cation/H+ antiporter Nha1 C-terminal" evidence="14">
    <location>
        <begin position="459"/>
        <end position="950"/>
    </location>
</feature>
<evidence type="ECO:0000256" key="8">
    <source>
        <dbReference type="ARBA" id="ARBA00023065"/>
    </source>
</evidence>
<keyword evidence="7" id="KW-0915">Sodium</keyword>
<dbReference type="OrthoDB" id="2190219at2759"/>
<feature type="compositionally biased region" description="Basic and acidic residues" evidence="11">
    <location>
        <begin position="868"/>
        <end position="881"/>
    </location>
</feature>
<protein>
    <recommendedName>
        <fullName evidence="17">Na+/H+ antiporter-like protein Nha1</fullName>
    </recommendedName>
</protein>
<proteinExistence type="inferred from homology"/>
<evidence type="ECO:0000256" key="7">
    <source>
        <dbReference type="ARBA" id="ARBA00023053"/>
    </source>
</evidence>
<dbReference type="GO" id="GO:0042391">
    <property type="term" value="P:regulation of membrane potential"/>
    <property type="evidence" value="ECO:0007669"/>
    <property type="project" value="InterPro"/>
</dbReference>
<evidence type="ECO:0000256" key="5">
    <source>
        <dbReference type="ARBA" id="ARBA00022692"/>
    </source>
</evidence>
<sequence>MAWDHLSVTKAHLVYIILGGFTSLFMLCSSVIKERLYIGEATVATICGIIFGPHAANLINPLDWGNTDLITVEFSRIVLVVQCFAVGVELPKSYMEKHWKSVTLLLIPVMTFGWLITSLFIWWMFGTHLDWLDSLTCAACVTATDPVLASSVVGKGKFAKRVPKHLRDLLSAESGCNDGMAFPFIYLALYLIRYRPDASKVSFHWFCYTILYECVFGCFYGVMVGYFARRAIRWAHEKDVIDRESFLVFYFVLALFCAGSGSILGVDDLLVGFACGVGFSNDGWFLEKTEESHVSNVIDLLINLAFFVYFGTIIPWEQYNSTIIGTSPWRLVVLGILVLFFRRIPIMLVLKPIIPDIKTWREALFAGHFGPIGVGAIFVAILARAELETESTTPLAVLPEAGFEHKNIIELIWPITTFLVIVSIIVHGSSIAVFTLGKHINTLTLTLSYTQANDDGPGWMDRLPRIQSRSKSSMSLRRPSDSDFDEKLDSSGPGLLPLSAAGQFLRRQKDDEPSSRASSVRPSARRRKWDQGLGPGGPISQSAIRPQRFDRQQEVPELSQRDSDTLAINSDENVESGESSLTKEKGARSGSPEEEIFEEGDKTVIEDEEGNVLGVRDSHGEEGAERERHDQQAARRLGREKRVEDEEAPGKVVEGIKEGLEHPAKGWKDMRLRPGSGEPQQPPKAHKPAPKRGPALAYQFGNTIIVEDEDGEVLKKYDIPGPAKQPKAHDGAGTLQRLKNMGSYLGMPAKTASEAAEGVAGAPGSQEKKHHAGEDDDDNIRFTVTAGGRRMSKLEFIQQIQKMDPKSRAQLVENSDVPEDVKREARKDAKEAAAGRKRATTGGSAKIPPTVGEHHDSMPQIIQADSPSDTRKKGPEGHILVDSDDEDVPFHPPHRETGAQRRRRIASYPFPHIPASPDANDVDDEADDEEAKETPAERRRRLAALSSSGSGGRERERERDGSNSPFAPASNAQSLSDFDPTAMSNAPKSHMDVGETAAERRRRLGALGMGDQGDSDSESGEEESGDPLATGRGESAGKGAAATSAAQRAPGIRFAELPEASHNAETQPLSPLATKRTTPSLPLKEPRNSIQRPNHRSHLQQRPNRRGPLPPPPVPPLHPGNLPLKQPRRQLHPIRLRQQIPNRLLHPLAQALQPVVGVLDPVPVDQHVEPARRGLLAPARLAGLYDGGSPAAVGVHFFGVDDVEAGGRWVVPDVFG</sequence>
<comment type="similarity">
    <text evidence="2">Belongs to the fungal Na(+)/H(+) exchanger family.</text>
</comment>
<feature type="compositionally biased region" description="Acidic residues" evidence="11">
    <location>
        <begin position="920"/>
        <end position="931"/>
    </location>
</feature>
<evidence type="ECO:0000256" key="9">
    <source>
        <dbReference type="ARBA" id="ARBA00023136"/>
    </source>
</evidence>
<feature type="domain" description="Alkali metal cation/H+ antiporter Nha1 C-terminal" evidence="14">
    <location>
        <begin position="963"/>
        <end position="1018"/>
    </location>
</feature>
<feature type="region of interest" description="Disordered" evidence="11">
    <location>
        <begin position="1060"/>
        <end position="1126"/>
    </location>
</feature>
<evidence type="ECO:0000256" key="3">
    <source>
        <dbReference type="ARBA" id="ARBA00022448"/>
    </source>
</evidence>
<evidence type="ECO:0000313" key="16">
    <source>
        <dbReference type="Proteomes" id="UP000799750"/>
    </source>
</evidence>
<feature type="compositionally biased region" description="Basic and acidic residues" evidence="11">
    <location>
        <begin position="989"/>
        <end position="999"/>
    </location>
</feature>
<evidence type="ECO:0000259" key="13">
    <source>
        <dbReference type="Pfam" id="PF00999"/>
    </source>
</evidence>
<dbReference type="GO" id="GO:0005886">
    <property type="term" value="C:plasma membrane"/>
    <property type="evidence" value="ECO:0007669"/>
    <property type="project" value="InterPro"/>
</dbReference>
<feature type="compositionally biased region" description="Basic and acidic residues" evidence="11">
    <location>
        <begin position="819"/>
        <end position="834"/>
    </location>
</feature>
<feature type="transmembrane region" description="Helical" evidence="12">
    <location>
        <begin position="328"/>
        <end position="350"/>
    </location>
</feature>
<feature type="transmembrane region" description="Helical" evidence="12">
    <location>
        <begin position="205"/>
        <end position="227"/>
    </location>
</feature>
<dbReference type="Pfam" id="PF08619">
    <property type="entry name" value="Nha1_C"/>
    <property type="match status" value="2"/>
</dbReference>
<accession>A0A6A6QCX4</accession>
<feature type="compositionally biased region" description="Polar residues" evidence="11">
    <location>
        <begin position="962"/>
        <end position="987"/>
    </location>
</feature>
<dbReference type="GO" id="GO:0030007">
    <property type="term" value="P:intracellular potassium ion homeostasis"/>
    <property type="evidence" value="ECO:0007669"/>
    <property type="project" value="TreeGrafter"/>
</dbReference>
<keyword evidence="4" id="KW-0050">Antiport</keyword>
<feature type="region of interest" description="Disordered" evidence="11">
    <location>
        <begin position="799"/>
        <end position="1048"/>
    </location>
</feature>
<feature type="transmembrane region" description="Helical" evidence="12">
    <location>
        <begin position="298"/>
        <end position="316"/>
    </location>
</feature>
<feature type="compositionally biased region" description="Basic and acidic residues" evidence="11">
    <location>
        <begin position="616"/>
        <end position="633"/>
    </location>
</feature>
<feature type="compositionally biased region" description="Basic and acidic residues" evidence="11">
    <location>
        <begin position="547"/>
        <end position="564"/>
    </location>
</feature>
<feature type="transmembrane region" description="Helical" evidence="12">
    <location>
        <begin position="102"/>
        <end position="125"/>
    </location>
</feature>
<dbReference type="PANTHER" id="PTHR31382">
    <property type="entry name" value="NA(+)/H(+) ANTIPORTER"/>
    <property type="match status" value="1"/>
</dbReference>
<evidence type="ECO:0008006" key="17">
    <source>
        <dbReference type="Google" id="ProtNLM"/>
    </source>
</evidence>
<feature type="compositionally biased region" description="Basic and acidic residues" evidence="11">
    <location>
        <begin position="478"/>
        <end position="489"/>
    </location>
</feature>
<feature type="transmembrane region" description="Helical" evidence="12">
    <location>
        <begin position="411"/>
        <end position="436"/>
    </location>
</feature>
<feature type="transmembrane region" description="Helical" evidence="12">
    <location>
        <begin position="247"/>
        <end position="264"/>
    </location>
</feature>
<feature type="compositionally biased region" description="Polar residues" evidence="11">
    <location>
        <begin position="1063"/>
        <end position="1080"/>
    </location>
</feature>
<feature type="compositionally biased region" description="Polar residues" evidence="11">
    <location>
        <begin position="566"/>
        <end position="580"/>
    </location>
</feature>
<feature type="compositionally biased region" description="Pro residues" evidence="11">
    <location>
        <begin position="1108"/>
        <end position="1118"/>
    </location>
</feature>
<evidence type="ECO:0000256" key="1">
    <source>
        <dbReference type="ARBA" id="ARBA00004141"/>
    </source>
</evidence>
<gene>
    <name evidence="15" type="ORF">BU16DRAFT_553297</name>
</gene>
<comment type="subcellular location">
    <subcellularLocation>
        <location evidence="1">Membrane</location>
        <topology evidence="1">Multi-pass membrane protein</topology>
    </subcellularLocation>
</comment>
<dbReference type="Proteomes" id="UP000799750">
    <property type="component" value="Unassembled WGS sequence"/>
</dbReference>
<dbReference type="InterPro" id="IPR004712">
    <property type="entry name" value="Na+/H+_antiporter_fungi"/>
</dbReference>
<keyword evidence="10" id="KW-0739">Sodium transport</keyword>
<keyword evidence="6 12" id="KW-1133">Transmembrane helix</keyword>
<dbReference type="PANTHER" id="PTHR31382:SF4">
    <property type="entry name" value="NA(+)_H(+) ANTIPORTER"/>
    <property type="match status" value="1"/>
</dbReference>
<feature type="compositionally biased region" description="Basic and acidic residues" evidence="11">
    <location>
        <begin position="952"/>
        <end position="961"/>
    </location>
</feature>
<keyword evidence="8" id="KW-0406">Ion transport</keyword>
<evidence type="ECO:0000256" key="11">
    <source>
        <dbReference type="SAM" id="MobiDB-lite"/>
    </source>
</evidence>
<dbReference type="InterPro" id="IPR013928">
    <property type="entry name" value="Cation/H_antiporter_C"/>
</dbReference>